<protein>
    <submittedName>
        <fullName evidence="6">Uncharacterized protein</fullName>
    </submittedName>
</protein>
<dbReference type="InterPro" id="IPR031671">
    <property type="entry name" value="SMIM5/18/22"/>
</dbReference>
<reference evidence="6 7" key="1">
    <citation type="journal article" date="2022" name="Gigascience">
        <title>A chromosome-level genome assembly and annotation of the desert horned lizard, Phrynosoma platyrhinos, provides insight into chromosomal rearrangements among reptiles.</title>
        <authorList>
            <person name="Koochekian N."/>
            <person name="Ascanio A."/>
            <person name="Farleigh K."/>
            <person name="Card D.C."/>
            <person name="Schield D.R."/>
            <person name="Castoe T.A."/>
            <person name="Jezkova T."/>
        </authorList>
    </citation>
    <scope>NUCLEOTIDE SEQUENCE [LARGE SCALE GENOMIC DNA]</scope>
    <source>
        <strain evidence="6">NK-2021</strain>
    </source>
</reference>
<comment type="subcellular location">
    <subcellularLocation>
        <location evidence="1">Membrane</location>
        <topology evidence="1">Single-pass membrane protein</topology>
    </subcellularLocation>
</comment>
<dbReference type="PANTHER" id="PTHR37344:SF1">
    <property type="entry name" value="SMALL INTEGRAL MEMBRANE PROTEIN 5"/>
    <property type="match status" value="1"/>
</dbReference>
<organism evidence="6 7">
    <name type="scientific">Phrynosoma platyrhinos</name>
    <name type="common">Desert horned lizard</name>
    <dbReference type="NCBI Taxonomy" id="52577"/>
    <lineage>
        <taxon>Eukaryota</taxon>
        <taxon>Metazoa</taxon>
        <taxon>Chordata</taxon>
        <taxon>Craniata</taxon>
        <taxon>Vertebrata</taxon>
        <taxon>Euteleostomi</taxon>
        <taxon>Lepidosauria</taxon>
        <taxon>Squamata</taxon>
        <taxon>Bifurcata</taxon>
        <taxon>Unidentata</taxon>
        <taxon>Episquamata</taxon>
        <taxon>Toxicofera</taxon>
        <taxon>Iguania</taxon>
        <taxon>Phrynosomatidae</taxon>
        <taxon>Phrynosomatinae</taxon>
        <taxon>Phrynosoma</taxon>
    </lineage>
</organism>
<evidence type="ECO:0000256" key="4">
    <source>
        <dbReference type="ARBA" id="ARBA00023136"/>
    </source>
</evidence>
<feature type="transmembrane region" description="Helical" evidence="5">
    <location>
        <begin position="32"/>
        <end position="49"/>
    </location>
</feature>
<dbReference type="EMBL" id="JAIPUX010000439">
    <property type="protein sequence ID" value="KAH0629494.1"/>
    <property type="molecule type" value="Genomic_DNA"/>
</dbReference>
<keyword evidence="2 5" id="KW-0812">Transmembrane</keyword>
<gene>
    <name evidence="6" type="ORF">JD844_011596</name>
</gene>
<dbReference type="PANTHER" id="PTHR37344">
    <property type="entry name" value="SMALL INTEGRAL MEMBRANE PROTEIN 5"/>
    <property type="match status" value="1"/>
</dbReference>
<comment type="caution">
    <text evidence="6">The sequence shown here is derived from an EMBL/GenBank/DDBJ whole genome shotgun (WGS) entry which is preliminary data.</text>
</comment>
<evidence type="ECO:0000313" key="7">
    <source>
        <dbReference type="Proteomes" id="UP000826234"/>
    </source>
</evidence>
<evidence type="ECO:0000256" key="1">
    <source>
        <dbReference type="ARBA" id="ARBA00004167"/>
    </source>
</evidence>
<keyword evidence="3 5" id="KW-1133">Transmembrane helix</keyword>
<name>A0ABQ7TJ41_PHRPL</name>
<evidence type="ECO:0000256" key="3">
    <source>
        <dbReference type="ARBA" id="ARBA00022989"/>
    </source>
</evidence>
<evidence type="ECO:0000256" key="2">
    <source>
        <dbReference type="ARBA" id="ARBA00022692"/>
    </source>
</evidence>
<sequence length="155" mass="17937">MSYKDFQNELYATGNKLWLKLQRLPKAEPVEIVSFFVIILFIVNTVGNWKNESKHKMSKSETGLPRIQNHSYNTFNDDHSMLLLLWPLLQWKPSPKDEEDPSPAKNVLRRDCRKYEGEKYVTILGPGRGTALCINLQNKMTDETPSKGKGRRGRD</sequence>
<dbReference type="Proteomes" id="UP000826234">
    <property type="component" value="Unassembled WGS sequence"/>
</dbReference>
<proteinExistence type="predicted"/>
<keyword evidence="7" id="KW-1185">Reference proteome</keyword>
<evidence type="ECO:0000313" key="6">
    <source>
        <dbReference type="EMBL" id="KAH0629494.1"/>
    </source>
</evidence>
<accession>A0ABQ7TJ41</accession>
<keyword evidence="4 5" id="KW-0472">Membrane</keyword>
<dbReference type="Pfam" id="PF15831">
    <property type="entry name" value="SMIM5_18_22"/>
    <property type="match status" value="1"/>
</dbReference>
<dbReference type="CDD" id="cd20254">
    <property type="entry name" value="CASIMO1_SMIM5"/>
    <property type="match status" value="1"/>
</dbReference>
<dbReference type="InterPro" id="IPR047133">
    <property type="entry name" value="SMIM5"/>
</dbReference>
<evidence type="ECO:0000256" key="5">
    <source>
        <dbReference type="SAM" id="Phobius"/>
    </source>
</evidence>